<protein>
    <submittedName>
        <fullName evidence="1">Uncharacterized protein</fullName>
    </submittedName>
</protein>
<keyword evidence="2" id="KW-1185">Reference proteome</keyword>
<name>A0A5S3PV42_9FLAO</name>
<dbReference type="OrthoDB" id="7059652at2"/>
<evidence type="ECO:0000313" key="1">
    <source>
        <dbReference type="EMBL" id="TMM58855.1"/>
    </source>
</evidence>
<evidence type="ECO:0000313" key="2">
    <source>
        <dbReference type="Proteomes" id="UP000310314"/>
    </source>
</evidence>
<dbReference type="AlphaFoldDB" id="A0A5S3PV42"/>
<accession>A0A5S3PV42</accession>
<dbReference type="EMBL" id="VATY01000001">
    <property type="protein sequence ID" value="TMM58855.1"/>
    <property type="molecule type" value="Genomic_DNA"/>
</dbReference>
<comment type="caution">
    <text evidence="1">The sequence shown here is derived from an EMBL/GenBank/DDBJ whole genome shotgun (WGS) entry which is preliminary data.</text>
</comment>
<dbReference type="Proteomes" id="UP000310314">
    <property type="component" value="Unassembled WGS sequence"/>
</dbReference>
<organism evidence="1 2">
    <name type="scientific">Maribacter algarum</name>
    <name type="common">ex Zhang et al. 2020</name>
    <dbReference type="NCBI Taxonomy" id="2578118"/>
    <lineage>
        <taxon>Bacteria</taxon>
        <taxon>Pseudomonadati</taxon>
        <taxon>Bacteroidota</taxon>
        <taxon>Flavobacteriia</taxon>
        <taxon>Flavobacteriales</taxon>
        <taxon>Flavobacteriaceae</taxon>
        <taxon>Maribacter</taxon>
    </lineage>
</organism>
<reference evidence="1 2" key="1">
    <citation type="submission" date="2019-05" db="EMBL/GenBank/DDBJ databases">
        <authorList>
            <person name="Zhang J.-Y."/>
            <person name="Feg X."/>
            <person name="Du Z.-J."/>
        </authorList>
    </citation>
    <scope>NUCLEOTIDE SEQUENCE [LARGE SCALE GENOMIC DNA]</scope>
    <source>
        <strain evidence="1 2">RZ26</strain>
    </source>
</reference>
<gene>
    <name evidence="1" type="ORF">FEE95_05330</name>
</gene>
<dbReference type="RefSeq" id="WP_138656788.1">
    <property type="nucleotide sequence ID" value="NZ_VATY01000001.1"/>
</dbReference>
<sequence>MPKILLFLLFVVLQFSCKNTSESKVSEKAANYIILGNEFIDAFYSFDDKVLKAALSNAEKSQPELLYYQKWAECGNYKLLKRGTTIQENDSTILFPVTVKDDLMAALDIQFNVTDTFRLTIKNNKISKVSTSSNDPDTYYDAKAWVQENRNDLIEVPCEGIWDGGPTPCDCIKGMLNGFGEFMEHEKAK</sequence>
<proteinExistence type="predicted"/>